<protein>
    <recommendedName>
        <fullName evidence="3">AB hydrolase-1 domain-containing protein</fullName>
    </recommendedName>
</protein>
<dbReference type="SUPFAM" id="SSF53474">
    <property type="entry name" value="alpha/beta-Hydrolases"/>
    <property type="match status" value="1"/>
</dbReference>
<evidence type="ECO:0008006" key="3">
    <source>
        <dbReference type="Google" id="ProtNLM"/>
    </source>
</evidence>
<dbReference type="OrthoDB" id="3466517at2759"/>
<dbReference type="AlphaFoldDB" id="A0A4R0R949"/>
<organism evidence="1 2">
    <name type="scientific">Steccherinum ochraceum</name>
    <dbReference type="NCBI Taxonomy" id="92696"/>
    <lineage>
        <taxon>Eukaryota</taxon>
        <taxon>Fungi</taxon>
        <taxon>Dikarya</taxon>
        <taxon>Basidiomycota</taxon>
        <taxon>Agaricomycotina</taxon>
        <taxon>Agaricomycetes</taxon>
        <taxon>Polyporales</taxon>
        <taxon>Steccherinaceae</taxon>
        <taxon>Steccherinum</taxon>
    </lineage>
</organism>
<dbReference type="Proteomes" id="UP000292702">
    <property type="component" value="Unassembled WGS sequence"/>
</dbReference>
<keyword evidence="2" id="KW-1185">Reference proteome</keyword>
<reference evidence="1 2" key="1">
    <citation type="submission" date="2018-11" db="EMBL/GenBank/DDBJ databases">
        <title>Genome assembly of Steccherinum ochraceum LE-BIN_3174, the white-rot fungus of the Steccherinaceae family (The Residual Polyporoid clade, Polyporales, Basidiomycota).</title>
        <authorList>
            <person name="Fedorova T.V."/>
            <person name="Glazunova O.A."/>
            <person name="Landesman E.O."/>
            <person name="Moiseenko K.V."/>
            <person name="Psurtseva N.V."/>
            <person name="Savinova O.S."/>
            <person name="Shakhova N.V."/>
            <person name="Tyazhelova T.V."/>
            <person name="Vasina D.V."/>
        </authorList>
    </citation>
    <scope>NUCLEOTIDE SEQUENCE [LARGE SCALE GENOMIC DNA]</scope>
    <source>
        <strain evidence="1 2">LE-BIN_3174</strain>
    </source>
</reference>
<dbReference type="EMBL" id="RWJN01000261">
    <property type="protein sequence ID" value="TCD64012.1"/>
    <property type="molecule type" value="Genomic_DNA"/>
</dbReference>
<comment type="caution">
    <text evidence="1">The sequence shown here is derived from an EMBL/GenBank/DDBJ whole genome shotgun (WGS) entry which is preliminary data.</text>
</comment>
<gene>
    <name evidence="1" type="ORF">EIP91_004680</name>
</gene>
<dbReference type="InterPro" id="IPR029058">
    <property type="entry name" value="AB_hydrolase_fold"/>
</dbReference>
<proteinExistence type="predicted"/>
<evidence type="ECO:0000313" key="2">
    <source>
        <dbReference type="Proteomes" id="UP000292702"/>
    </source>
</evidence>
<dbReference type="Gene3D" id="3.40.50.1820">
    <property type="entry name" value="alpha/beta hydrolase"/>
    <property type="match status" value="1"/>
</dbReference>
<dbReference type="STRING" id="92696.A0A4R0R949"/>
<evidence type="ECO:0000313" key="1">
    <source>
        <dbReference type="EMBL" id="TCD64012.1"/>
    </source>
</evidence>
<accession>A0A4R0R949</accession>
<name>A0A4R0R949_9APHY</name>
<sequence length="348" mass="38810">MPFAPVDDRGTVLQYEDTGVPNGSAAYKTLILIHGIQFNAAVFKPLIPFAAPNNLRLVFVNLRSNGGSTPYNDEEIKAVTSGDEEQQAGFVKERVLELSSFLAWFLEKETIPIPKELGGKREGGFTLHCSCEGCHRAVLDYVYHIILDPPYPAIGARHPSIEELYNMLLDPKATNEEKAAAWIPKLVGNYSRTGPNTVRALSATSLADLPPVQAYFDGIQTKPDPITWDLASLDAVMEPPTSFQVFFPLTVTMPPEFYDAALEKALTDGYTGSGGVKYFPQTKFEFIACSESLQEMAWAAYWVKEKQLRYKAEGKETREFNIHVVEGVSHAWHWLEPENALKYWANLA</sequence>